<feature type="region of interest" description="Disordered" evidence="6">
    <location>
        <begin position="548"/>
        <end position="576"/>
    </location>
</feature>
<dbReference type="SMART" id="SM00906">
    <property type="entry name" value="Fungal_trans"/>
    <property type="match status" value="1"/>
</dbReference>
<dbReference type="AlphaFoldDB" id="A0A401L366"/>
<dbReference type="InterPro" id="IPR007219">
    <property type="entry name" value="XnlR_reg_dom"/>
</dbReference>
<keyword evidence="4" id="KW-0804">Transcription</keyword>
<sequence length="628" mass="69649">METQPVENPTSTAGHAQSRPLETGSGSQFPRGRDTQPASLPNQALQTPTSIQLPDNIHLEASNPLASTSSAYLSDDNGRLRCLGESSTWSFTRKTLRLIHDHLQDQETPLTNIATNEESRAYPLSWGPRSLDDPGNFSDLPSPDHAIYLISGIKFYVGQLYHLFDESKFIEVLHEFYRSPAEVASAYKIWYVQFLTLLGLAKAVVIKPSRGSCVLPGSDLFLRAMSLLPDTPYLFSDALTAVETLCAISLYLQCADMRNSAYIYIGSALRMAMTFGLHRERPTNDWSPQATERCHRIWWTVYILDRTFSFSMGVPISIQDSDITTPMPQPEGPTGQPFLYFHVKLSNLISEVVNKVYGAEGRLQSSFLPCVHKVLESIASIASDLNACCPLSSDGSDGNVSRAAAHLHLLYHQAIMLAMHPLLLHLFHKKLQNREGDSEPRRAFSITTKALLKTCIDTCKNMTGVLHVLQQQGLLGGALPFDLDRAFASGFVSVMLSLIDPDEASQHPLYDRSCRLLDEFINHGSVPAQFRKSEIVLLQEMVHQWTSRASRGPPRVDEAEQQPPVPPQDHFGDAMPSVDEGGALYGLSPGQILSLAEIVDVGGSGWQDDVEWMDDDWLWAQSVRGEQL</sequence>
<dbReference type="GO" id="GO:0008270">
    <property type="term" value="F:zinc ion binding"/>
    <property type="evidence" value="ECO:0007669"/>
    <property type="project" value="InterPro"/>
</dbReference>
<dbReference type="PANTHER" id="PTHR47540">
    <property type="entry name" value="THIAMINE REPRESSIBLE GENES REGULATORY PROTEIN THI5"/>
    <property type="match status" value="1"/>
</dbReference>
<evidence type="ECO:0000256" key="2">
    <source>
        <dbReference type="ARBA" id="ARBA00023015"/>
    </source>
</evidence>
<evidence type="ECO:0000313" key="9">
    <source>
        <dbReference type="Proteomes" id="UP000286921"/>
    </source>
</evidence>
<comment type="subcellular location">
    <subcellularLocation>
        <location evidence="1">Nucleus</location>
    </subcellularLocation>
</comment>
<evidence type="ECO:0000256" key="4">
    <source>
        <dbReference type="ARBA" id="ARBA00023163"/>
    </source>
</evidence>
<evidence type="ECO:0000256" key="1">
    <source>
        <dbReference type="ARBA" id="ARBA00004123"/>
    </source>
</evidence>
<dbReference type="Proteomes" id="UP000286921">
    <property type="component" value="Unassembled WGS sequence"/>
</dbReference>
<keyword evidence="3" id="KW-0238">DNA-binding</keyword>
<feature type="region of interest" description="Disordered" evidence="6">
    <location>
        <begin position="1"/>
        <end position="42"/>
    </location>
</feature>
<dbReference type="Pfam" id="PF04082">
    <property type="entry name" value="Fungal_trans"/>
    <property type="match status" value="1"/>
</dbReference>
<feature type="domain" description="Xylanolytic transcriptional activator regulatory" evidence="7">
    <location>
        <begin position="261"/>
        <end position="334"/>
    </location>
</feature>
<dbReference type="InterPro" id="IPR051711">
    <property type="entry name" value="Stress_Response_Reg"/>
</dbReference>
<proteinExistence type="predicted"/>
<organism evidence="8 9">
    <name type="scientific">Aspergillus awamori</name>
    <name type="common">Black koji mold</name>
    <dbReference type="NCBI Taxonomy" id="105351"/>
    <lineage>
        <taxon>Eukaryota</taxon>
        <taxon>Fungi</taxon>
        <taxon>Dikarya</taxon>
        <taxon>Ascomycota</taxon>
        <taxon>Pezizomycotina</taxon>
        <taxon>Eurotiomycetes</taxon>
        <taxon>Eurotiomycetidae</taxon>
        <taxon>Eurotiales</taxon>
        <taxon>Aspergillaceae</taxon>
        <taxon>Aspergillus</taxon>
    </lineage>
</organism>
<reference evidence="8 9" key="1">
    <citation type="submission" date="2016-09" db="EMBL/GenBank/DDBJ databases">
        <title>Aspergillus awamori IFM 58123T.</title>
        <authorList>
            <person name="Kusuya Y."/>
            <person name="Shimizu M."/>
            <person name="Takahashi H."/>
            <person name="Yaguchi T."/>
        </authorList>
    </citation>
    <scope>NUCLEOTIDE SEQUENCE [LARGE SCALE GENOMIC DNA]</scope>
    <source>
        <strain evidence="8 9">IFM 58123</strain>
    </source>
</reference>
<dbReference type="EMBL" id="BDHI01000028">
    <property type="protein sequence ID" value="GCB25936.1"/>
    <property type="molecule type" value="Genomic_DNA"/>
</dbReference>
<feature type="compositionally biased region" description="Polar residues" evidence="6">
    <location>
        <begin position="1"/>
        <end position="15"/>
    </location>
</feature>
<keyword evidence="9" id="KW-1185">Reference proteome</keyword>
<dbReference type="GO" id="GO:0043565">
    <property type="term" value="F:sequence-specific DNA binding"/>
    <property type="evidence" value="ECO:0007669"/>
    <property type="project" value="TreeGrafter"/>
</dbReference>
<dbReference type="GO" id="GO:0005634">
    <property type="term" value="C:nucleus"/>
    <property type="evidence" value="ECO:0007669"/>
    <property type="project" value="UniProtKB-SubCell"/>
</dbReference>
<comment type="caution">
    <text evidence="8">The sequence shown here is derived from an EMBL/GenBank/DDBJ whole genome shotgun (WGS) entry which is preliminary data.</text>
</comment>
<evidence type="ECO:0000256" key="3">
    <source>
        <dbReference type="ARBA" id="ARBA00023125"/>
    </source>
</evidence>
<dbReference type="CDD" id="cd12148">
    <property type="entry name" value="fungal_TF_MHR"/>
    <property type="match status" value="1"/>
</dbReference>
<keyword evidence="5" id="KW-0539">Nucleus</keyword>
<dbReference type="PANTHER" id="PTHR47540:SF6">
    <property type="entry name" value="ZN(II)2CYS6 TRANSCRIPTION FACTOR (EUROFUNG)"/>
    <property type="match status" value="1"/>
</dbReference>
<evidence type="ECO:0000313" key="8">
    <source>
        <dbReference type="EMBL" id="GCB25936.1"/>
    </source>
</evidence>
<protein>
    <submittedName>
        <fullName evidence="8">Uncharacterized transcriptional regulatory protein C3C7.04</fullName>
    </submittedName>
</protein>
<evidence type="ECO:0000256" key="5">
    <source>
        <dbReference type="ARBA" id="ARBA00023242"/>
    </source>
</evidence>
<accession>A0A401L366</accession>
<gene>
    <name evidence="8" type="ORF">AAWM_08821</name>
</gene>
<evidence type="ECO:0000259" key="7">
    <source>
        <dbReference type="SMART" id="SM00906"/>
    </source>
</evidence>
<dbReference type="GO" id="GO:0045944">
    <property type="term" value="P:positive regulation of transcription by RNA polymerase II"/>
    <property type="evidence" value="ECO:0007669"/>
    <property type="project" value="TreeGrafter"/>
</dbReference>
<dbReference type="GO" id="GO:0006351">
    <property type="term" value="P:DNA-templated transcription"/>
    <property type="evidence" value="ECO:0007669"/>
    <property type="project" value="InterPro"/>
</dbReference>
<keyword evidence="2" id="KW-0805">Transcription regulation</keyword>
<evidence type="ECO:0000256" key="6">
    <source>
        <dbReference type="SAM" id="MobiDB-lite"/>
    </source>
</evidence>
<dbReference type="STRING" id="105351.A0A401L366"/>
<name>A0A401L366_ASPAW</name>